<evidence type="ECO:0000259" key="7">
    <source>
        <dbReference type="Pfam" id="PF06271"/>
    </source>
</evidence>
<keyword evidence="2" id="KW-1003">Cell membrane</keyword>
<feature type="transmembrane region" description="Helical" evidence="6">
    <location>
        <begin position="44"/>
        <end position="65"/>
    </location>
</feature>
<comment type="subcellular location">
    <subcellularLocation>
        <location evidence="1">Cell membrane</location>
        <topology evidence="1">Multi-pass membrane protein</topology>
    </subcellularLocation>
</comment>
<keyword evidence="3 6" id="KW-0812">Transmembrane</keyword>
<dbReference type="Pfam" id="PF06271">
    <property type="entry name" value="RDD"/>
    <property type="match status" value="1"/>
</dbReference>
<feature type="transmembrane region" description="Helical" evidence="6">
    <location>
        <begin position="80"/>
        <end position="100"/>
    </location>
</feature>
<evidence type="ECO:0000256" key="3">
    <source>
        <dbReference type="ARBA" id="ARBA00022692"/>
    </source>
</evidence>
<keyword evidence="4 6" id="KW-1133">Transmembrane helix</keyword>
<evidence type="ECO:0000256" key="4">
    <source>
        <dbReference type="ARBA" id="ARBA00022989"/>
    </source>
</evidence>
<gene>
    <name evidence="8" type="ORF">H4075_02285</name>
</gene>
<protein>
    <submittedName>
        <fullName evidence="8">RDD family protein</fullName>
    </submittedName>
</protein>
<dbReference type="InterPro" id="IPR051791">
    <property type="entry name" value="Pra-immunoreactive"/>
</dbReference>
<evidence type="ECO:0000256" key="5">
    <source>
        <dbReference type="ARBA" id="ARBA00023136"/>
    </source>
</evidence>
<name>A0A7G5XHU3_9BACT</name>
<evidence type="ECO:0000313" key="9">
    <source>
        <dbReference type="Proteomes" id="UP000515344"/>
    </source>
</evidence>
<dbReference type="EMBL" id="CP060007">
    <property type="protein sequence ID" value="QNA45046.1"/>
    <property type="molecule type" value="Genomic_DNA"/>
</dbReference>
<organism evidence="8 9">
    <name type="scientific">Lacibacter sediminis</name>
    <dbReference type="NCBI Taxonomy" id="2760713"/>
    <lineage>
        <taxon>Bacteria</taxon>
        <taxon>Pseudomonadati</taxon>
        <taxon>Bacteroidota</taxon>
        <taxon>Chitinophagia</taxon>
        <taxon>Chitinophagales</taxon>
        <taxon>Chitinophagaceae</taxon>
        <taxon>Lacibacter</taxon>
    </lineage>
</organism>
<sequence length="167" mass="19076">MENNPISDAMENPSQTSVLSDIQTLNYNYASTGQRFFNWLIDNLLMRFGVSYLTGSVVGVLLQLISPEILFELASGERGFVFWGVSYFIAICNYLFYYTLCEKLFRGYTLGKLITGTRAIREDDGELTFKDAFMRSLCRIVPFEALSALAGFPWHDTWTKTKVVKTR</sequence>
<feature type="domain" description="RDD" evidence="7">
    <location>
        <begin position="29"/>
        <end position="147"/>
    </location>
</feature>
<evidence type="ECO:0000256" key="6">
    <source>
        <dbReference type="SAM" id="Phobius"/>
    </source>
</evidence>
<dbReference type="GO" id="GO:0005886">
    <property type="term" value="C:plasma membrane"/>
    <property type="evidence" value="ECO:0007669"/>
    <property type="project" value="UniProtKB-SubCell"/>
</dbReference>
<dbReference type="KEGG" id="lacs:H4075_02285"/>
<dbReference type="PANTHER" id="PTHR36115:SF4">
    <property type="entry name" value="MEMBRANE PROTEIN"/>
    <property type="match status" value="1"/>
</dbReference>
<dbReference type="AlphaFoldDB" id="A0A7G5XHU3"/>
<keyword evidence="5 6" id="KW-0472">Membrane</keyword>
<evidence type="ECO:0000256" key="2">
    <source>
        <dbReference type="ARBA" id="ARBA00022475"/>
    </source>
</evidence>
<reference evidence="9" key="1">
    <citation type="submission" date="2020-08" db="EMBL/GenBank/DDBJ databases">
        <title>Lacibacter sp. S13-6-6 genome sequencing.</title>
        <authorList>
            <person name="Jin L."/>
        </authorList>
    </citation>
    <scope>NUCLEOTIDE SEQUENCE [LARGE SCALE GENOMIC DNA]</scope>
    <source>
        <strain evidence="9">S13-6-6</strain>
    </source>
</reference>
<keyword evidence="9" id="KW-1185">Reference proteome</keyword>
<dbReference type="PANTHER" id="PTHR36115">
    <property type="entry name" value="PROLINE-RICH ANTIGEN HOMOLOG-RELATED"/>
    <property type="match status" value="1"/>
</dbReference>
<evidence type="ECO:0000313" key="8">
    <source>
        <dbReference type="EMBL" id="QNA45046.1"/>
    </source>
</evidence>
<dbReference type="InterPro" id="IPR010432">
    <property type="entry name" value="RDD"/>
</dbReference>
<dbReference type="Proteomes" id="UP000515344">
    <property type="component" value="Chromosome"/>
</dbReference>
<proteinExistence type="predicted"/>
<evidence type="ECO:0000256" key="1">
    <source>
        <dbReference type="ARBA" id="ARBA00004651"/>
    </source>
</evidence>
<dbReference type="RefSeq" id="WP_182803760.1">
    <property type="nucleotide sequence ID" value="NZ_CP060007.1"/>
</dbReference>
<accession>A0A7G5XHU3</accession>